<dbReference type="Proteomes" id="UP000436088">
    <property type="component" value="Unassembled WGS sequence"/>
</dbReference>
<comment type="caution">
    <text evidence="4">The sequence shown here is derived from an EMBL/GenBank/DDBJ whole genome shotgun (WGS) entry which is preliminary data.</text>
</comment>
<protein>
    <recommendedName>
        <fullName evidence="3">IBH1-like N-terminal domain-containing protein</fullName>
    </recommendedName>
</protein>
<evidence type="ECO:0000259" key="3">
    <source>
        <dbReference type="Pfam" id="PF26576"/>
    </source>
</evidence>
<keyword evidence="1" id="KW-0805">Transcription regulation</keyword>
<gene>
    <name evidence="4" type="ORF">F3Y22_tig00111022pilonHSYRG00147</name>
</gene>
<dbReference type="InterPro" id="IPR044660">
    <property type="entry name" value="IBH1-like"/>
</dbReference>
<keyword evidence="2" id="KW-0804">Transcription</keyword>
<sequence length="141" mass="16119">MRSPCSLKQEFLKKWMIGLQRLKKNMSILERKKAIKLSADVAMASLRNDRACWSRALIAKAVNEGNNEKDIVEQIVKKVLPLTTVACKKRIRSKKILKMSCGRRRRCAAQATSRPTSIAKSLVRKRRRILKSLIPGGRVYE</sequence>
<proteinExistence type="predicted"/>
<name>A0A6A2Z570_HIBSY</name>
<evidence type="ECO:0000313" key="5">
    <source>
        <dbReference type="Proteomes" id="UP000436088"/>
    </source>
</evidence>
<dbReference type="EMBL" id="VEPZ02001205">
    <property type="protein sequence ID" value="KAE8687154.1"/>
    <property type="molecule type" value="Genomic_DNA"/>
</dbReference>
<organism evidence="4 5">
    <name type="scientific">Hibiscus syriacus</name>
    <name type="common">Rose of Sharon</name>
    <dbReference type="NCBI Taxonomy" id="106335"/>
    <lineage>
        <taxon>Eukaryota</taxon>
        <taxon>Viridiplantae</taxon>
        <taxon>Streptophyta</taxon>
        <taxon>Embryophyta</taxon>
        <taxon>Tracheophyta</taxon>
        <taxon>Spermatophyta</taxon>
        <taxon>Magnoliopsida</taxon>
        <taxon>eudicotyledons</taxon>
        <taxon>Gunneridae</taxon>
        <taxon>Pentapetalae</taxon>
        <taxon>rosids</taxon>
        <taxon>malvids</taxon>
        <taxon>Malvales</taxon>
        <taxon>Malvaceae</taxon>
        <taxon>Malvoideae</taxon>
        <taxon>Hibiscus</taxon>
    </lineage>
</organism>
<evidence type="ECO:0000256" key="2">
    <source>
        <dbReference type="ARBA" id="ARBA00023163"/>
    </source>
</evidence>
<reference evidence="4" key="1">
    <citation type="submission" date="2019-09" db="EMBL/GenBank/DDBJ databases">
        <title>Draft genome information of white flower Hibiscus syriacus.</title>
        <authorList>
            <person name="Kim Y.-M."/>
        </authorList>
    </citation>
    <scope>NUCLEOTIDE SEQUENCE [LARGE SCALE GENOMIC DNA]</scope>
    <source>
        <strain evidence="4">YM2019G1</strain>
    </source>
</reference>
<dbReference type="GO" id="GO:0006355">
    <property type="term" value="P:regulation of DNA-templated transcription"/>
    <property type="evidence" value="ECO:0007669"/>
    <property type="project" value="InterPro"/>
</dbReference>
<evidence type="ECO:0000313" key="4">
    <source>
        <dbReference type="EMBL" id="KAE8687154.1"/>
    </source>
</evidence>
<evidence type="ECO:0000256" key="1">
    <source>
        <dbReference type="ARBA" id="ARBA00023015"/>
    </source>
</evidence>
<dbReference type="InterPro" id="IPR059002">
    <property type="entry name" value="IBH1_N"/>
</dbReference>
<feature type="domain" description="IBH1-like N-terminal" evidence="3">
    <location>
        <begin position="6"/>
        <end position="61"/>
    </location>
</feature>
<keyword evidence="5" id="KW-1185">Reference proteome</keyword>
<dbReference type="PANTHER" id="PTHR33124:SF5">
    <property type="entry name" value="TRANSCRIPTION FACTOR IBH1-LIKE 1"/>
    <property type="match status" value="1"/>
</dbReference>
<dbReference type="Pfam" id="PF26576">
    <property type="entry name" value="IBH1_N"/>
    <property type="match status" value="1"/>
</dbReference>
<dbReference type="AlphaFoldDB" id="A0A6A2Z570"/>
<accession>A0A6A2Z570</accession>
<dbReference type="PANTHER" id="PTHR33124">
    <property type="entry name" value="TRANSCRIPTION FACTOR IBH1-LIKE 1"/>
    <property type="match status" value="1"/>
</dbReference>